<dbReference type="PANTHER" id="PTHR24123">
    <property type="entry name" value="ANKYRIN REPEAT-CONTAINING"/>
    <property type="match status" value="1"/>
</dbReference>
<evidence type="ECO:0000256" key="3">
    <source>
        <dbReference type="PROSITE-ProRule" id="PRU00023"/>
    </source>
</evidence>
<dbReference type="GeneID" id="105368073"/>
<evidence type="ECO:0000313" key="4">
    <source>
        <dbReference type="Proteomes" id="UP000695007"/>
    </source>
</evidence>
<name>A0AAJ6YVS4_9HYME</name>
<keyword evidence="2 3" id="KW-0040">ANK repeat</keyword>
<feature type="repeat" description="ANK" evidence="3">
    <location>
        <begin position="689"/>
        <end position="722"/>
    </location>
</feature>
<dbReference type="PRINTS" id="PR01415">
    <property type="entry name" value="ANKYRIN"/>
</dbReference>
<feature type="repeat" description="ANK" evidence="3">
    <location>
        <begin position="409"/>
        <end position="441"/>
    </location>
</feature>
<proteinExistence type="predicted"/>
<sequence>MIMVCPATGYEALSFAIRKNSYKMAEKILKQPDALLIDDKWTDYILLIKALQRGCKQITRLLLKNGCRVNKPIKTNFFHTPLYYAVKLKDTQLVELLLSKGALINDKDFNKETPLSLALEKKCYKIVDVLLSKYLNQAIDLTSPSHDDYIAFNAACRRNNKHVVESFLKQEISNNMYLNYESKDEYNDTPLHIAVKYQNLEVIDVLLKYGANANAVNKKEQTPLHLAYYMKEKYPLEKYYKIIDIILSKLKNTNVNPIDNFRLSHFHIACTRNHLDTVKHFLLCKVDINSSTSFDSPTCSGYLPLHFAIENGQKKIIEFLLSQNANTLIKNKEGNTSLHFAFKFFYLDSNLIDLILSKDISKCTNPVNNYGLSHFHIACTTNNIVAIEKFLENEASVFTPVNFNSPICPGYTPLHFAVTFNRSTTAKILLQRNADSNMKEANGFTALHLACQQDAKKIHTILRNSINVSNTYGKINFERAYKESPIKVLDLIAKQTEQVDILDLLLQYKSNVNSQDNSGKTPLFYACDIDDQTFKNEFGNHKTQTLHSVLNQFYIKRNKIIDILLKYKANVNIYDFNSITVLHYIVDINKFFGDDKKTEVVKVLLNKGADVNARTKTGLTPLHIALKKGFIDLVEIFLKYNIDPNIVEYENLYTPLHLATMNDLLAPKSEEIISALLTKGADVDMKQIDGKTPLHIAASTRYTTNRLVTLLKVECDIDCQDKRGKTALHMACLNRNADNVQNLLNHGADINITDTFGKTAFFYFYEFQYDVLDSRVHVYNFHQIYYIFKNHIRRLRVIGFYVSWENMSYYMKLKDLHKQQVVNSDEDDFLMQLENEVQKMKSIKINSYSSLYDILFKDSNEMTLYIKNDKLKNILESSDFKSEFAQYSYLLKLQFEKGLRRSELLKPAKDSLEFILLISLPDACSERIFRYLSNRNLKDLIKSRTLTIKD</sequence>
<dbReference type="InterPro" id="IPR051165">
    <property type="entry name" value="Multifunctional_ANK_Repeat"/>
</dbReference>
<dbReference type="SMART" id="SM00248">
    <property type="entry name" value="ANK"/>
    <property type="match status" value="20"/>
</dbReference>
<feature type="repeat" description="ANK" evidence="3">
    <location>
        <begin position="617"/>
        <end position="649"/>
    </location>
</feature>
<dbReference type="InterPro" id="IPR036770">
    <property type="entry name" value="Ankyrin_rpt-contain_sf"/>
</dbReference>
<feature type="repeat" description="ANK" evidence="3">
    <location>
        <begin position="77"/>
        <end position="109"/>
    </location>
</feature>
<evidence type="ECO:0000256" key="2">
    <source>
        <dbReference type="ARBA" id="ARBA00023043"/>
    </source>
</evidence>
<accession>A0AAJ6YVS4</accession>
<dbReference type="AlphaFoldDB" id="A0AAJ6YVS4"/>
<organism evidence="4 5">
    <name type="scientific">Ceratosolen solmsi marchali</name>
    <dbReference type="NCBI Taxonomy" id="326594"/>
    <lineage>
        <taxon>Eukaryota</taxon>
        <taxon>Metazoa</taxon>
        <taxon>Ecdysozoa</taxon>
        <taxon>Arthropoda</taxon>
        <taxon>Hexapoda</taxon>
        <taxon>Insecta</taxon>
        <taxon>Pterygota</taxon>
        <taxon>Neoptera</taxon>
        <taxon>Endopterygota</taxon>
        <taxon>Hymenoptera</taxon>
        <taxon>Apocrita</taxon>
        <taxon>Proctotrupomorpha</taxon>
        <taxon>Chalcidoidea</taxon>
        <taxon>Agaonidae</taxon>
        <taxon>Agaoninae</taxon>
        <taxon>Ceratosolen</taxon>
    </lineage>
</organism>
<keyword evidence="1" id="KW-0677">Repeat</keyword>
<keyword evidence="4" id="KW-1185">Reference proteome</keyword>
<reference evidence="5" key="1">
    <citation type="submission" date="2025-08" db="UniProtKB">
        <authorList>
            <consortium name="RefSeq"/>
        </authorList>
    </citation>
    <scope>IDENTIFICATION</scope>
</reference>
<evidence type="ECO:0000313" key="5">
    <source>
        <dbReference type="RefSeq" id="XP_011505281.1"/>
    </source>
</evidence>
<evidence type="ECO:0000256" key="1">
    <source>
        <dbReference type="ARBA" id="ARBA00022737"/>
    </source>
</evidence>
<dbReference type="Pfam" id="PF12796">
    <property type="entry name" value="Ank_2"/>
    <property type="match status" value="5"/>
</dbReference>
<feature type="repeat" description="ANK" evidence="3">
    <location>
        <begin position="651"/>
        <end position="688"/>
    </location>
</feature>
<feature type="repeat" description="ANK" evidence="3">
    <location>
        <begin position="577"/>
        <end position="616"/>
    </location>
</feature>
<protein>
    <submittedName>
        <fullName evidence="5">Ankyrin-1-like</fullName>
    </submittedName>
</protein>
<dbReference type="Pfam" id="PF13857">
    <property type="entry name" value="Ank_5"/>
    <property type="match status" value="1"/>
</dbReference>
<feature type="repeat" description="ANK" evidence="3">
    <location>
        <begin position="186"/>
        <end position="218"/>
    </location>
</feature>
<dbReference type="Proteomes" id="UP000695007">
    <property type="component" value="Unplaced"/>
</dbReference>
<dbReference type="PROSITE" id="PS50088">
    <property type="entry name" value="ANK_REPEAT"/>
    <property type="match status" value="9"/>
</dbReference>
<gene>
    <name evidence="5" type="primary">LOC105368073</name>
</gene>
<dbReference type="InterPro" id="IPR002110">
    <property type="entry name" value="Ankyrin_rpt"/>
</dbReference>
<dbReference type="RefSeq" id="XP_011505281.1">
    <property type="nucleotide sequence ID" value="XM_011506979.1"/>
</dbReference>
<feature type="repeat" description="ANK" evidence="3">
    <location>
        <begin position="300"/>
        <end position="332"/>
    </location>
</feature>
<feature type="repeat" description="ANK" evidence="3">
    <location>
        <begin position="723"/>
        <end position="755"/>
    </location>
</feature>
<dbReference type="PROSITE" id="PS50297">
    <property type="entry name" value="ANK_REP_REGION"/>
    <property type="match status" value="8"/>
</dbReference>
<dbReference type="SUPFAM" id="SSF48403">
    <property type="entry name" value="Ankyrin repeat"/>
    <property type="match status" value="3"/>
</dbReference>
<dbReference type="KEGG" id="csol:105368073"/>
<dbReference type="Gene3D" id="1.25.40.20">
    <property type="entry name" value="Ankyrin repeat-containing domain"/>
    <property type="match status" value="6"/>
</dbReference>
<dbReference type="PANTHER" id="PTHR24123:SF33">
    <property type="entry name" value="PROTEIN HOS4"/>
    <property type="match status" value="1"/>
</dbReference>